<feature type="transmembrane region" description="Helical" evidence="7">
    <location>
        <begin position="242"/>
        <end position="260"/>
    </location>
</feature>
<feature type="region of interest" description="Disordered" evidence="6">
    <location>
        <begin position="71"/>
        <end position="93"/>
    </location>
</feature>
<keyword evidence="4 7" id="KW-1133">Transmembrane helix</keyword>
<comment type="subcellular location">
    <subcellularLocation>
        <location evidence="1">Membrane</location>
    </subcellularLocation>
</comment>
<organism evidence="8 9">
    <name type="scientific">Elaeis guineensis var. tenera</name>
    <name type="common">Oil palm</name>
    <dbReference type="NCBI Taxonomy" id="51953"/>
    <lineage>
        <taxon>Eukaryota</taxon>
        <taxon>Viridiplantae</taxon>
        <taxon>Streptophyta</taxon>
        <taxon>Embryophyta</taxon>
        <taxon>Tracheophyta</taxon>
        <taxon>Spermatophyta</taxon>
        <taxon>Magnoliopsida</taxon>
        <taxon>Liliopsida</taxon>
        <taxon>Arecaceae</taxon>
        <taxon>Arecoideae</taxon>
        <taxon>Cocoseae</taxon>
        <taxon>Elaeidinae</taxon>
        <taxon>Elaeis</taxon>
    </lineage>
</organism>
<dbReference type="KEGG" id="egu:105059729"/>
<evidence type="ECO:0000256" key="6">
    <source>
        <dbReference type="SAM" id="MobiDB-lite"/>
    </source>
</evidence>
<dbReference type="FunCoup" id="A0A6I9SCG0">
    <property type="interactions" value="2553"/>
</dbReference>
<dbReference type="Pfam" id="PF05055">
    <property type="entry name" value="DUF677"/>
    <property type="match status" value="1"/>
</dbReference>
<evidence type="ECO:0000256" key="1">
    <source>
        <dbReference type="ARBA" id="ARBA00004370"/>
    </source>
</evidence>
<evidence type="ECO:0000256" key="5">
    <source>
        <dbReference type="ARBA" id="ARBA00023136"/>
    </source>
</evidence>
<dbReference type="AlphaFoldDB" id="A0A6I9SCG0"/>
<keyword evidence="3 7" id="KW-0812">Transmembrane</keyword>
<dbReference type="InterPro" id="IPR007749">
    <property type="entry name" value="DUF677"/>
</dbReference>
<comment type="similarity">
    <text evidence="2">Belongs to the UPF0496 family.</text>
</comment>
<protein>
    <submittedName>
        <fullName evidence="9">UPF0496 protein 2</fullName>
    </submittedName>
</protein>
<evidence type="ECO:0000256" key="2">
    <source>
        <dbReference type="ARBA" id="ARBA00009074"/>
    </source>
</evidence>
<dbReference type="Proteomes" id="UP000504607">
    <property type="component" value="Chromosome 16"/>
</dbReference>
<keyword evidence="8" id="KW-1185">Reference proteome</keyword>
<evidence type="ECO:0000256" key="7">
    <source>
        <dbReference type="SAM" id="Phobius"/>
    </source>
</evidence>
<accession>A0A6I9SCG0</accession>
<dbReference type="RefSeq" id="XP_010941446.2">
    <property type="nucleotide sequence ID" value="XM_010943144.3"/>
</dbReference>
<dbReference type="InParanoid" id="A0A6I9SCG0"/>
<evidence type="ECO:0000256" key="3">
    <source>
        <dbReference type="ARBA" id="ARBA00022692"/>
    </source>
</evidence>
<proteinExistence type="inferred from homology"/>
<keyword evidence="5 7" id="KW-0472">Membrane</keyword>
<feature type="compositionally biased region" description="Basic and acidic residues" evidence="6">
    <location>
        <begin position="80"/>
        <end position="93"/>
    </location>
</feature>
<evidence type="ECO:0000313" key="8">
    <source>
        <dbReference type="Proteomes" id="UP000504607"/>
    </source>
</evidence>
<sequence>MWPKLMLSSSASKTRFIKQSSIESELSMATRQANNKPRTTFNVDEEYSNALRTKSFVDMWSKAHHHLRRTISSLSPSPSHHQDQEVEVVKDRRNSHSSPLSYLRYAHLSDFLLEPSQETLLAATADADAYFPVHSLLLDYFDTTSDACTACTTLLASIDRARSYHRSIRRLLLKLSHNRLDNDCTTLADLKSHVELDNPLSPINLAHFHYVHASCRPLVARLTTANRRIARRAHLTGAAKKASGVILIGVCGAAVVAALVVAAHAVVGIGLVAVAAAPAPAVAARQRVASRWIRRRLGGESYLKRAGAQVDAAAKGAYIVGSDLDTVSRMVRRAHDEVEHGRDVAKLVLRIRERQLVREAAREVEGGEEELAAQLNELEEHIYLCLITINRSRRMVAQEMMGEAARSTSGGNVVDMQ</sequence>
<dbReference type="PANTHER" id="PTHR31113:SF20">
    <property type="entry name" value="UPF0496 PROTEIN 2-RELATED"/>
    <property type="match status" value="1"/>
</dbReference>
<dbReference type="GeneID" id="105059729"/>
<gene>
    <name evidence="9" type="primary">LOC105059729</name>
</gene>
<evidence type="ECO:0000313" key="9">
    <source>
        <dbReference type="RefSeq" id="XP_010941446.2"/>
    </source>
</evidence>
<feature type="transmembrane region" description="Helical" evidence="7">
    <location>
        <begin position="266"/>
        <end position="284"/>
    </location>
</feature>
<name>A0A6I9SCG0_ELAGV</name>
<dbReference type="OrthoDB" id="776561at2759"/>
<dbReference type="GO" id="GO:0016020">
    <property type="term" value="C:membrane"/>
    <property type="evidence" value="ECO:0007669"/>
    <property type="project" value="UniProtKB-SubCell"/>
</dbReference>
<reference evidence="9" key="1">
    <citation type="submission" date="2025-08" db="UniProtKB">
        <authorList>
            <consortium name="RefSeq"/>
        </authorList>
    </citation>
    <scope>IDENTIFICATION</scope>
</reference>
<evidence type="ECO:0000256" key="4">
    <source>
        <dbReference type="ARBA" id="ARBA00022989"/>
    </source>
</evidence>
<dbReference type="PANTHER" id="PTHR31113">
    <property type="entry name" value="UPF0496 PROTEIN 3-RELATED"/>
    <property type="match status" value="1"/>
</dbReference>